<reference evidence="1" key="2">
    <citation type="journal article" date="2015" name="Fish Shellfish Immunol.">
        <title>Early steps in the European eel (Anguilla anguilla)-Vibrio vulnificus interaction in the gills: Role of the RtxA13 toxin.</title>
        <authorList>
            <person name="Callol A."/>
            <person name="Pajuelo D."/>
            <person name="Ebbesson L."/>
            <person name="Teles M."/>
            <person name="MacKenzie S."/>
            <person name="Amaro C."/>
        </authorList>
    </citation>
    <scope>NUCLEOTIDE SEQUENCE</scope>
</reference>
<reference evidence="1" key="1">
    <citation type="submission" date="2014-11" db="EMBL/GenBank/DDBJ databases">
        <authorList>
            <person name="Amaro Gonzalez C."/>
        </authorList>
    </citation>
    <scope>NUCLEOTIDE SEQUENCE</scope>
</reference>
<dbReference type="EMBL" id="GBXM01038537">
    <property type="protein sequence ID" value="JAH70040.1"/>
    <property type="molecule type" value="Transcribed_RNA"/>
</dbReference>
<organism evidence="1">
    <name type="scientific">Anguilla anguilla</name>
    <name type="common">European freshwater eel</name>
    <name type="synonym">Muraena anguilla</name>
    <dbReference type="NCBI Taxonomy" id="7936"/>
    <lineage>
        <taxon>Eukaryota</taxon>
        <taxon>Metazoa</taxon>
        <taxon>Chordata</taxon>
        <taxon>Craniata</taxon>
        <taxon>Vertebrata</taxon>
        <taxon>Euteleostomi</taxon>
        <taxon>Actinopterygii</taxon>
        <taxon>Neopterygii</taxon>
        <taxon>Teleostei</taxon>
        <taxon>Anguilliformes</taxon>
        <taxon>Anguillidae</taxon>
        <taxon>Anguilla</taxon>
    </lineage>
</organism>
<sequence length="60" mass="6527">MLRLVNRKYICEVVCVNRKGELLCIGGVEGLVEFVSLEIWCVAAVYSSGNDTEGAALVVH</sequence>
<evidence type="ECO:0000313" key="1">
    <source>
        <dbReference type="EMBL" id="JAH70040.1"/>
    </source>
</evidence>
<dbReference type="AlphaFoldDB" id="A0A0E9UXX1"/>
<name>A0A0E9UXX1_ANGAN</name>
<proteinExistence type="predicted"/>
<protein>
    <submittedName>
        <fullName evidence="1">Uncharacterized protein</fullName>
    </submittedName>
</protein>
<accession>A0A0E9UXX1</accession>